<dbReference type="GO" id="GO:0016829">
    <property type="term" value="F:lyase activity"/>
    <property type="evidence" value="ECO:0007669"/>
    <property type="project" value="UniProtKB-KW"/>
</dbReference>
<keyword evidence="2" id="KW-0474">Menaquinone biosynthesis</keyword>
<comment type="pathway">
    <text evidence="1">Quinol/quinone metabolism; menaquinone biosynthesis.</text>
</comment>
<evidence type="ECO:0000313" key="6">
    <source>
        <dbReference type="Proteomes" id="UP000318693"/>
    </source>
</evidence>
<protein>
    <submittedName>
        <fullName evidence="5">ABC transporter substrate-binding protein</fullName>
    </submittedName>
</protein>
<keyword evidence="6" id="KW-1185">Reference proteome</keyword>
<dbReference type="AlphaFoldDB" id="A0A552WSN6"/>
<evidence type="ECO:0000256" key="3">
    <source>
        <dbReference type="ARBA" id="ARBA00023239"/>
    </source>
</evidence>
<sequence>MVENRPAWCPPAVNADRDDPAVVSTRHDASDVPSTTERNDPMQRRTTLMRHRMSAVALALGITMVAAACSGEPQDDAAAAPGGPATSEPDASGAPAGEVCDPINFATIDDDAHRVGWYALSNGLIESDILTDFNVSYLALPALAQAAGTGEYQMMQASLAVVPFARANAGLDFRFLGFGSGYGGSGPAFYVQADSDITSPEQFAGQTLGVQGFTSVFAREAQLVLAETYGLAFPIEGGDITWVELDPPTLLNAVKEGDIDGAVLAYQAAWLAQQDPALKNVGQLDAMYQEATDGSIPFGSAIIAENEYIEANSECVAEFQRMAAESNKYAEEHYTEFADEIVETTGVAPEYLEYYWATDENYMFYGGLEQEWVDSAQKFYDVMTEHGLYPEALKVEELIVE</sequence>
<evidence type="ECO:0000256" key="4">
    <source>
        <dbReference type="SAM" id="MobiDB-lite"/>
    </source>
</evidence>
<keyword evidence="3" id="KW-0456">Lyase</keyword>
<feature type="compositionally biased region" description="Basic and acidic residues" evidence="4">
    <location>
        <begin position="15"/>
        <end position="30"/>
    </location>
</feature>
<dbReference type="PANTHER" id="PTHR30024">
    <property type="entry name" value="ALIPHATIC SULFONATES-BINDING PROTEIN-RELATED"/>
    <property type="match status" value="1"/>
</dbReference>
<dbReference type="GO" id="GO:0009234">
    <property type="term" value="P:menaquinone biosynthetic process"/>
    <property type="evidence" value="ECO:0007669"/>
    <property type="project" value="UniProtKB-UniPathway"/>
</dbReference>
<evidence type="ECO:0000313" key="5">
    <source>
        <dbReference type="EMBL" id="TRW45832.1"/>
    </source>
</evidence>
<reference evidence="5 6" key="1">
    <citation type="submission" date="2019-07" db="EMBL/GenBank/DDBJ databases">
        <title>Georgenia wutianyii sp. nov. and Georgenia *** sp. nov. isolated from plateau pika (Ochotona curzoniae) in the Qinghai-Tibet plateau of China.</title>
        <authorList>
            <person name="Tian Z."/>
        </authorList>
    </citation>
    <scope>NUCLEOTIDE SEQUENCE [LARGE SCALE GENOMIC DNA]</scope>
    <source>
        <strain evidence="5 6">Z446</strain>
    </source>
</reference>
<dbReference type="Gene3D" id="3.40.190.10">
    <property type="entry name" value="Periplasmic binding protein-like II"/>
    <property type="match status" value="1"/>
</dbReference>
<evidence type="ECO:0000256" key="2">
    <source>
        <dbReference type="ARBA" id="ARBA00022428"/>
    </source>
</evidence>
<feature type="region of interest" description="Disordered" evidence="4">
    <location>
        <begin position="74"/>
        <end position="98"/>
    </location>
</feature>
<feature type="region of interest" description="Disordered" evidence="4">
    <location>
        <begin position="1"/>
        <end position="42"/>
    </location>
</feature>
<organism evidence="5 6">
    <name type="scientific">Georgenia yuyongxinii</name>
    <dbReference type="NCBI Taxonomy" id="2589797"/>
    <lineage>
        <taxon>Bacteria</taxon>
        <taxon>Bacillati</taxon>
        <taxon>Actinomycetota</taxon>
        <taxon>Actinomycetes</taxon>
        <taxon>Micrococcales</taxon>
        <taxon>Bogoriellaceae</taxon>
        <taxon>Georgenia</taxon>
    </lineage>
</organism>
<comment type="caution">
    <text evidence="5">The sequence shown here is derived from an EMBL/GenBank/DDBJ whole genome shotgun (WGS) entry which is preliminary data.</text>
</comment>
<name>A0A552WSN6_9MICO</name>
<dbReference type="Pfam" id="PF02621">
    <property type="entry name" value="VitK2_biosynth"/>
    <property type="match status" value="1"/>
</dbReference>
<dbReference type="SUPFAM" id="SSF53850">
    <property type="entry name" value="Periplasmic binding protein-like II"/>
    <property type="match status" value="1"/>
</dbReference>
<dbReference type="UniPathway" id="UPA00079"/>
<dbReference type="EMBL" id="VJXR01000017">
    <property type="protein sequence ID" value="TRW45832.1"/>
    <property type="molecule type" value="Genomic_DNA"/>
</dbReference>
<proteinExistence type="predicted"/>
<dbReference type="InterPro" id="IPR003773">
    <property type="entry name" value="Menaquinone_biosynth"/>
</dbReference>
<evidence type="ECO:0000256" key="1">
    <source>
        <dbReference type="ARBA" id="ARBA00004863"/>
    </source>
</evidence>
<dbReference type="Proteomes" id="UP000318693">
    <property type="component" value="Unassembled WGS sequence"/>
</dbReference>
<feature type="compositionally biased region" description="Low complexity" evidence="4">
    <location>
        <begin position="76"/>
        <end position="85"/>
    </location>
</feature>
<gene>
    <name evidence="5" type="ORF">FJ693_08035</name>
</gene>
<accession>A0A552WSN6</accession>